<organism evidence="9 10">
    <name type="scientific">Olea europaea subsp. europaea</name>
    <dbReference type="NCBI Taxonomy" id="158383"/>
    <lineage>
        <taxon>Eukaryota</taxon>
        <taxon>Viridiplantae</taxon>
        <taxon>Streptophyta</taxon>
        <taxon>Embryophyta</taxon>
        <taxon>Tracheophyta</taxon>
        <taxon>Spermatophyta</taxon>
        <taxon>Magnoliopsida</taxon>
        <taxon>eudicotyledons</taxon>
        <taxon>Gunneridae</taxon>
        <taxon>Pentapetalae</taxon>
        <taxon>asterids</taxon>
        <taxon>lamiids</taxon>
        <taxon>Lamiales</taxon>
        <taxon>Oleaceae</taxon>
        <taxon>Oleeae</taxon>
        <taxon>Olea</taxon>
    </lineage>
</organism>
<dbReference type="Pfam" id="PF05739">
    <property type="entry name" value="SNARE"/>
    <property type="match status" value="1"/>
</dbReference>
<evidence type="ECO:0000313" key="10">
    <source>
        <dbReference type="Proteomes" id="UP000594638"/>
    </source>
</evidence>
<name>A0A8S0UFJ3_OLEEU</name>
<feature type="coiled-coil region" evidence="6">
    <location>
        <begin position="42"/>
        <end position="72"/>
    </location>
</feature>
<dbReference type="InterPro" id="IPR000727">
    <property type="entry name" value="T_SNARE_dom"/>
</dbReference>
<feature type="domain" description="T-SNARE coiled-coil homology" evidence="8">
    <location>
        <begin position="204"/>
        <end position="266"/>
    </location>
</feature>
<dbReference type="GO" id="GO:0000149">
    <property type="term" value="F:SNARE binding"/>
    <property type="evidence" value="ECO:0007669"/>
    <property type="project" value="TreeGrafter"/>
</dbReference>
<evidence type="ECO:0000256" key="1">
    <source>
        <dbReference type="ARBA" id="ARBA00009063"/>
    </source>
</evidence>
<evidence type="ECO:0000256" key="5">
    <source>
        <dbReference type="ARBA" id="ARBA00023054"/>
    </source>
</evidence>
<keyword evidence="7" id="KW-1133">Transmembrane helix</keyword>
<proteinExistence type="inferred from homology"/>
<dbReference type="PANTHER" id="PTHR19957">
    <property type="entry name" value="SYNTAXIN"/>
    <property type="match status" value="1"/>
</dbReference>
<dbReference type="EMBL" id="CACTIH010007590">
    <property type="protein sequence ID" value="CAA3016066.1"/>
    <property type="molecule type" value="Genomic_DNA"/>
</dbReference>
<dbReference type="GO" id="GO:0006886">
    <property type="term" value="P:intracellular protein transport"/>
    <property type="evidence" value="ECO:0007669"/>
    <property type="project" value="TreeGrafter"/>
</dbReference>
<dbReference type="PROSITE" id="PS50192">
    <property type="entry name" value="T_SNARE"/>
    <property type="match status" value="1"/>
</dbReference>
<keyword evidence="10" id="KW-1185">Reference proteome</keyword>
<evidence type="ECO:0000313" key="9">
    <source>
        <dbReference type="EMBL" id="CAA3016066.1"/>
    </source>
</evidence>
<dbReference type="Gene3D" id="1.20.5.110">
    <property type="match status" value="1"/>
</dbReference>
<reference evidence="9 10" key="1">
    <citation type="submission" date="2019-12" db="EMBL/GenBank/DDBJ databases">
        <authorList>
            <person name="Alioto T."/>
            <person name="Alioto T."/>
            <person name="Gomez Garrido J."/>
        </authorList>
    </citation>
    <scope>NUCLEOTIDE SEQUENCE [LARGE SCALE GENOMIC DNA]</scope>
</reference>
<keyword evidence="7" id="KW-0472">Membrane</keyword>
<dbReference type="GO" id="GO:0006887">
    <property type="term" value="P:exocytosis"/>
    <property type="evidence" value="ECO:0007669"/>
    <property type="project" value="TreeGrafter"/>
</dbReference>
<evidence type="ECO:0000256" key="4">
    <source>
        <dbReference type="ARBA" id="ARBA00022990"/>
    </source>
</evidence>
<dbReference type="InterPro" id="IPR045242">
    <property type="entry name" value="Syntaxin"/>
</dbReference>
<dbReference type="CDD" id="cd15848">
    <property type="entry name" value="SNARE_syntaxin1-like"/>
    <property type="match status" value="1"/>
</dbReference>
<dbReference type="GO" id="GO:0005886">
    <property type="term" value="C:plasma membrane"/>
    <property type="evidence" value="ECO:0007669"/>
    <property type="project" value="TreeGrafter"/>
</dbReference>
<comment type="similarity">
    <text evidence="1">Belongs to the syntaxin family.</text>
</comment>
<keyword evidence="7" id="KW-0812">Transmembrane</keyword>
<dbReference type="Gene3D" id="1.20.58.70">
    <property type="match status" value="1"/>
</dbReference>
<keyword evidence="4" id="KW-0007">Acetylation</keyword>
<evidence type="ECO:0000256" key="6">
    <source>
        <dbReference type="SAM" id="Coils"/>
    </source>
</evidence>
<evidence type="ECO:0000256" key="3">
    <source>
        <dbReference type="ARBA" id="ARBA00022927"/>
    </source>
</evidence>
<gene>
    <name evidence="9" type="ORF">OLEA9_A118784</name>
</gene>
<keyword evidence="5 6" id="KW-0175">Coiled coil</keyword>
<sequence>MNDLMTKSFLSYVDLKKQAEMDLKSERDIEEGQLSHTDEENLSQFFEEVEAVKENMKEITNLFIDLQNLNEETKTTHSAKILRGLRDRMDSDIVSVLHKAKIVRARLEALDKSNMSNRRISVRYSEGSAVDRTRISTTKGLRAKLRDIMNDFQVLREKILSDYKDSLKRRYYNATGEVPTEEVIDKMISENGKVAIFEEKTEVNLENKERHESVMDIQRSLNKLHQVFLDMAVLVETQGERIDDIEHNVANGRSFVSGGTNSLFYAKQMKKSRKKWIYWVCGVGLIILLVCFIAMLTS</sequence>
<dbReference type="CDD" id="cd00179">
    <property type="entry name" value="SynN"/>
    <property type="match status" value="1"/>
</dbReference>
<evidence type="ECO:0000256" key="2">
    <source>
        <dbReference type="ARBA" id="ARBA00022448"/>
    </source>
</evidence>
<dbReference type="Gramene" id="OE9A118784T1">
    <property type="protein sequence ID" value="OE9A118784C1"/>
    <property type="gene ID" value="OE9A118784"/>
</dbReference>
<comment type="caution">
    <text evidence="9">The sequence shown here is derived from an EMBL/GenBank/DDBJ whole genome shotgun (WGS) entry which is preliminary data.</text>
</comment>
<evidence type="ECO:0000256" key="7">
    <source>
        <dbReference type="SAM" id="Phobius"/>
    </source>
</evidence>
<dbReference type="FunFam" id="1.20.5.110:FF:000008">
    <property type="entry name" value="Syntaxin 132"/>
    <property type="match status" value="1"/>
</dbReference>
<dbReference type="InterPro" id="IPR006011">
    <property type="entry name" value="Syntaxin_N"/>
</dbReference>
<keyword evidence="3" id="KW-0653">Protein transport</keyword>
<dbReference type="FunFam" id="1.20.58.70:FF:000003">
    <property type="entry name" value="Qa-SNARE, Sso1/Syntaxin1-type, SYP12A-group"/>
    <property type="match status" value="1"/>
</dbReference>
<protein>
    <submittedName>
        <fullName evidence="9">Syntaxin-112-like</fullName>
    </submittedName>
</protein>
<accession>A0A8S0UFJ3</accession>
<dbReference type="GO" id="GO:0048278">
    <property type="term" value="P:vesicle docking"/>
    <property type="evidence" value="ECO:0007669"/>
    <property type="project" value="TreeGrafter"/>
</dbReference>
<dbReference type="SMART" id="SM00397">
    <property type="entry name" value="t_SNARE"/>
    <property type="match status" value="1"/>
</dbReference>
<feature type="transmembrane region" description="Helical" evidence="7">
    <location>
        <begin position="276"/>
        <end position="296"/>
    </location>
</feature>
<dbReference type="InterPro" id="IPR010989">
    <property type="entry name" value="SNARE"/>
</dbReference>
<dbReference type="GO" id="GO:0005484">
    <property type="term" value="F:SNAP receptor activity"/>
    <property type="evidence" value="ECO:0007669"/>
    <property type="project" value="TreeGrafter"/>
</dbReference>
<dbReference type="SUPFAM" id="SSF47661">
    <property type="entry name" value="t-snare proteins"/>
    <property type="match status" value="1"/>
</dbReference>
<dbReference type="AlphaFoldDB" id="A0A8S0UFJ3"/>
<keyword evidence="2" id="KW-0813">Transport</keyword>
<evidence type="ECO:0000259" key="8">
    <source>
        <dbReference type="PROSITE" id="PS50192"/>
    </source>
</evidence>
<dbReference type="Pfam" id="PF00804">
    <property type="entry name" value="Syntaxin"/>
    <property type="match status" value="1"/>
</dbReference>
<dbReference type="PANTHER" id="PTHR19957:SF123">
    <property type="entry name" value="SYNTAXIN-112"/>
    <property type="match status" value="1"/>
</dbReference>
<dbReference type="GO" id="GO:0006906">
    <property type="term" value="P:vesicle fusion"/>
    <property type="evidence" value="ECO:0007669"/>
    <property type="project" value="TreeGrafter"/>
</dbReference>
<dbReference type="GO" id="GO:0012505">
    <property type="term" value="C:endomembrane system"/>
    <property type="evidence" value="ECO:0007669"/>
    <property type="project" value="TreeGrafter"/>
</dbReference>
<dbReference type="SMART" id="SM00503">
    <property type="entry name" value="SynN"/>
    <property type="match status" value="1"/>
</dbReference>
<dbReference type="OrthoDB" id="330671at2759"/>
<dbReference type="Proteomes" id="UP000594638">
    <property type="component" value="Unassembled WGS sequence"/>
</dbReference>
<dbReference type="GO" id="GO:0031201">
    <property type="term" value="C:SNARE complex"/>
    <property type="evidence" value="ECO:0007669"/>
    <property type="project" value="TreeGrafter"/>
</dbReference>